<proteinExistence type="predicted"/>
<evidence type="ECO:0000313" key="6">
    <source>
        <dbReference type="Proteomes" id="UP000735874"/>
    </source>
</evidence>
<evidence type="ECO:0000313" key="3">
    <source>
        <dbReference type="EMBL" id="KAG2889176.1"/>
    </source>
</evidence>
<dbReference type="EMBL" id="RCMI01001175">
    <property type="protein sequence ID" value="KAG2889176.1"/>
    <property type="molecule type" value="Genomic_DNA"/>
</dbReference>
<evidence type="ECO:0000313" key="4">
    <source>
        <dbReference type="EMBL" id="KAG2969582.1"/>
    </source>
</evidence>
<dbReference type="Proteomes" id="UP000760860">
    <property type="component" value="Unassembled WGS sequence"/>
</dbReference>
<dbReference type="EMBL" id="RCMG01000780">
    <property type="protein sequence ID" value="KAG2847843.1"/>
    <property type="molecule type" value="Genomic_DNA"/>
</dbReference>
<feature type="compositionally biased region" description="Basic and acidic residues" evidence="1">
    <location>
        <begin position="23"/>
        <end position="36"/>
    </location>
</feature>
<dbReference type="Proteomes" id="UP000697107">
    <property type="component" value="Unassembled WGS sequence"/>
</dbReference>
<dbReference type="Proteomes" id="UP000774804">
    <property type="component" value="Unassembled WGS sequence"/>
</dbReference>
<comment type="caution">
    <text evidence="2">The sequence shown here is derived from an EMBL/GenBank/DDBJ whole genome shotgun (WGS) entry which is preliminary data.</text>
</comment>
<dbReference type="EMBL" id="RCMV01000798">
    <property type="protein sequence ID" value="KAG3212793.1"/>
    <property type="molecule type" value="Genomic_DNA"/>
</dbReference>
<dbReference type="EMBL" id="RCML01000781">
    <property type="protein sequence ID" value="KAG2969582.1"/>
    <property type="molecule type" value="Genomic_DNA"/>
</dbReference>
<name>A0A8T0YID2_9STRA</name>
<protein>
    <submittedName>
        <fullName evidence="2">Uncharacterized protein</fullName>
    </submittedName>
</protein>
<reference evidence="2" key="1">
    <citation type="submission" date="2018-10" db="EMBL/GenBank/DDBJ databases">
        <title>Effector identification in a new, highly contiguous assembly of the strawberry crown rot pathogen Phytophthora cactorum.</title>
        <authorList>
            <person name="Armitage A.D."/>
            <person name="Nellist C.F."/>
            <person name="Bates H."/>
            <person name="Vickerstaff R.J."/>
            <person name="Harrison R.J."/>
        </authorList>
    </citation>
    <scope>NUCLEOTIDE SEQUENCE</scope>
    <source>
        <strain evidence="2">15-7</strain>
        <strain evidence="3">4032</strain>
        <strain evidence="4">P415</strain>
        <strain evidence="5">P421</strain>
    </source>
</reference>
<dbReference type="Proteomes" id="UP000735874">
    <property type="component" value="Unassembled WGS sequence"/>
</dbReference>
<evidence type="ECO:0000256" key="1">
    <source>
        <dbReference type="SAM" id="MobiDB-lite"/>
    </source>
</evidence>
<gene>
    <name evidence="2" type="ORF">PC113_g17688</name>
    <name evidence="3" type="ORF">PC115_g19821</name>
    <name evidence="4" type="ORF">PC118_g17362</name>
    <name evidence="5" type="ORF">PC129_g16257</name>
</gene>
<evidence type="ECO:0000313" key="2">
    <source>
        <dbReference type="EMBL" id="KAG2847843.1"/>
    </source>
</evidence>
<dbReference type="AlphaFoldDB" id="A0A8T0YID2"/>
<sequence>MTEDGDNSMSIEDMKNRNKTMKKLAEKRNKRARVDSELEDEKDDPTGLFGHAREPTVRPPTVTTMPRKRDPIVRAPTTREAPRKNARKRATATSRVRAPGD</sequence>
<evidence type="ECO:0000313" key="5">
    <source>
        <dbReference type="EMBL" id="KAG3212793.1"/>
    </source>
</evidence>
<accession>A0A8T0YID2</accession>
<organism evidence="2 6">
    <name type="scientific">Phytophthora cactorum</name>
    <dbReference type="NCBI Taxonomy" id="29920"/>
    <lineage>
        <taxon>Eukaryota</taxon>
        <taxon>Sar</taxon>
        <taxon>Stramenopiles</taxon>
        <taxon>Oomycota</taxon>
        <taxon>Peronosporomycetes</taxon>
        <taxon>Peronosporales</taxon>
        <taxon>Peronosporaceae</taxon>
        <taxon>Phytophthora</taxon>
    </lineage>
</organism>
<feature type="region of interest" description="Disordered" evidence="1">
    <location>
        <begin position="1"/>
        <end position="101"/>
    </location>
</feature>